<evidence type="ECO:0000256" key="1">
    <source>
        <dbReference type="SAM" id="MobiDB-lite"/>
    </source>
</evidence>
<feature type="region of interest" description="Disordered" evidence="1">
    <location>
        <begin position="1"/>
        <end position="24"/>
    </location>
</feature>
<gene>
    <name evidence="2" type="ORF">FOF52_05235</name>
</gene>
<evidence type="ECO:0008006" key="4">
    <source>
        <dbReference type="Google" id="ProtNLM"/>
    </source>
</evidence>
<dbReference type="RefSeq" id="WP_248592699.1">
    <property type="nucleotide sequence ID" value="NZ_BAABEB010000012.1"/>
</dbReference>
<feature type="compositionally biased region" description="Basic and acidic residues" evidence="1">
    <location>
        <begin position="88"/>
        <end position="97"/>
    </location>
</feature>
<feature type="region of interest" description="Disordered" evidence="1">
    <location>
        <begin position="66"/>
        <end position="97"/>
    </location>
</feature>
<dbReference type="Proteomes" id="UP000832041">
    <property type="component" value="Chromosome"/>
</dbReference>
<accession>A0ABY4KZ02</accession>
<protein>
    <recommendedName>
        <fullName evidence="4">ATP-grasp target RiPP</fullName>
    </recommendedName>
</protein>
<keyword evidence="3" id="KW-1185">Reference proteome</keyword>
<reference evidence="2 3" key="1">
    <citation type="submission" date="2020-04" db="EMBL/GenBank/DDBJ databases">
        <title>Thermobifida alba genome sequencing and assembly.</title>
        <authorList>
            <person name="Luzics S."/>
            <person name="Horvath B."/>
            <person name="Nagy I."/>
            <person name="Toth A."/>
            <person name="Nagy I."/>
            <person name="Kukolya J."/>
        </authorList>
    </citation>
    <scope>NUCLEOTIDE SEQUENCE [LARGE SCALE GENOMIC DNA]</scope>
    <source>
        <strain evidence="2 3">DSM 43795</strain>
    </source>
</reference>
<evidence type="ECO:0000313" key="2">
    <source>
        <dbReference type="EMBL" id="UPT20444.1"/>
    </source>
</evidence>
<evidence type="ECO:0000313" key="3">
    <source>
        <dbReference type="Proteomes" id="UP000832041"/>
    </source>
</evidence>
<proteinExistence type="predicted"/>
<dbReference type="EMBL" id="CP051627">
    <property type="protein sequence ID" value="UPT20444.1"/>
    <property type="molecule type" value="Genomic_DNA"/>
</dbReference>
<sequence length="97" mass="10676">MSTMITDAFPLGVGAEPIRDDQPTDWRPWGMRHGVQPQGGHAIPADLVFDHDLQVLTRDGEVWAAKGDPTATFPPTYRDGQTPNTPADFEKDSDTEN</sequence>
<organism evidence="2 3">
    <name type="scientific">Thermobifida alba</name>
    <name type="common">Thermomonospora alba</name>
    <dbReference type="NCBI Taxonomy" id="53522"/>
    <lineage>
        <taxon>Bacteria</taxon>
        <taxon>Bacillati</taxon>
        <taxon>Actinomycetota</taxon>
        <taxon>Actinomycetes</taxon>
        <taxon>Streptosporangiales</taxon>
        <taxon>Nocardiopsidaceae</taxon>
        <taxon>Thermobifida</taxon>
    </lineage>
</organism>
<name>A0ABY4KZ02_THEAE</name>